<proteinExistence type="predicted"/>
<protein>
    <submittedName>
        <fullName evidence="1">Uncharacterized protein</fullName>
    </submittedName>
</protein>
<dbReference type="Gene3D" id="3.30.70.920">
    <property type="match status" value="1"/>
</dbReference>
<dbReference type="EMBL" id="JACNIG010000235">
    <property type="protein sequence ID" value="MBC8432598.1"/>
    <property type="molecule type" value="Genomic_DNA"/>
</dbReference>
<name>A0A8J6NUG3_9BACT</name>
<organism evidence="1 2">
    <name type="scientific">Candidatus Desulfatibia vada</name>
    <dbReference type="NCBI Taxonomy" id="2841696"/>
    <lineage>
        <taxon>Bacteria</taxon>
        <taxon>Pseudomonadati</taxon>
        <taxon>Thermodesulfobacteriota</taxon>
        <taxon>Desulfobacteria</taxon>
        <taxon>Desulfobacterales</taxon>
        <taxon>Desulfobacterales incertae sedis</taxon>
        <taxon>Candidatus Desulfatibia</taxon>
    </lineage>
</organism>
<gene>
    <name evidence="1" type="ORF">H8D96_11865</name>
</gene>
<dbReference type="Proteomes" id="UP000605201">
    <property type="component" value="Unassembled WGS sequence"/>
</dbReference>
<sequence>MPVFSYLAYPVKGAKEELLNELAALDHCEVMPAENEEILILVTDAPNEEQEQELQKKIKQLKSLQSLGMTFGHGDA</sequence>
<accession>A0A8J6NUG3</accession>
<dbReference type="AlphaFoldDB" id="A0A8J6NUG3"/>
<comment type="caution">
    <text evidence="1">The sequence shown here is derived from an EMBL/GenBank/DDBJ whole genome shotgun (WGS) entry which is preliminary data.</text>
</comment>
<evidence type="ECO:0000313" key="1">
    <source>
        <dbReference type="EMBL" id="MBC8432598.1"/>
    </source>
</evidence>
<dbReference type="Pfam" id="PF03927">
    <property type="entry name" value="NapD"/>
    <property type="match status" value="1"/>
</dbReference>
<dbReference type="InterPro" id="IPR005623">
    <property type="entry name" value="Chaperone_NapD_NO3_reduct"/>
</dbReference>
<evidence type="ECO:0000313" key="2">
    <source>
        <dbReference type="Proteomes" id="UP000605201"/>
    </source>
</evidence>
<reference evidence="1 2" key="1">
    <citation type="submission" date="2020-08" db="EMBL/GenBank/DDBJ databases">
        <title>Bridging the membrane lipid divide: bacteria of the FCB group superphylum have the potential to synthesize archaeal ether lipids.</title>
        <authorList>
            <person name="Villanueva L."/>
            <person name="Von Meijenfeldt F.A.B."/>
            <person name="Westbye A.B."/>
            <person name="Yadav S."/>
            <person name="Hopmans E.C."/>
            <person name="Dutilh B.E."/>
            <person name="Sinninghe Damste J.S."/>
        </authorList>
    </citation>
    <scope>NUCLEOTIDE SEQUENCE [LARGE SCALE GENOMIC DNA]</scope>
    <source>
        <strain evidence="1">NIOZ-UU17</strain>
    </source>
</reference>